<dbReference type="InterPro" id="IPR001849">
    <property type="entry name" value="PH_domain"/>
</dbReference>
<dbReference type="Gene3D" id="2.30.29.30">
    <property type="entry name" value="Pleckstrin-homology domain (PH domain)/Phosphotyrosine-binding domain (PTB)"/>
    <property type="match status" value="1"/>
</dbReference>
<evidence type="ECO:0000259" key="1">
    <source>
        <dbReference type="PROSITE" id="PS50003"/>
    </source>
</evidence>
<dbReference type="PROSITE" id="PS50003">
    <property type="entry name" value="PH_DOMAIN"/>
    <property type="match status" value="1"/>
</dbReference>
<dbReference type="InterPro" id="IPR011993">
    <property type="entry name" value="PH-like_dom_sf"/>
</dbReference>
<dbReference type="AlphaFoldDB" id="A0A077X568"/>
<dbReference type="Pfam" id="PF00169">
    <property type="entry name" value="PH"/>
    <property type="match status" value="1"/>
</dbReference>
<dbReference type="EMBL" id="LK023386">
    <property type="protein sequence ID" value="CDS14407.1"/>
    <property type="molecule type" value="Genomic_DNA"/>
</dbReference>
<reference evidence="2" key="1">
    <citation type="journal article" date="2014" name="Genome Announc.">
        <title>De novo whole-genome sequence and genome annotation of Lichtheimia ramosa.</title>
        <authorList>
            <person name="Linde J."/>
            <person name="Schwartze V."/>
            <person name="Binder U."/>
            <person name="Lass-Florl C."/>
            <person name="Voigt K."/>
            <person name="Horn F."/>
        </authorList>
    </citation>
    <scope>NUCLEOTIDE SEQUENCE</scope>
    <source>
        <strain evidence="2">JMRC FSU:6197</strain>
    </source>
</reference>
<dbReference type="SUPFAM" id="SSF50729">
    <property type="entry name" value="PH domain-like"/>
    <property type="match status" value="1"/>
</dbReference>
<dbReference type="OrthoDB" id="185175at2759"/>
<protein>
    <recommendedName>
        <fullName evidence="1">PH domain-containing protein</fullName>
    </recommendedName>
</protein>
<name>A0A077X568_9FUNG</name>
<sequence length="264" mass="29745">MSLIVVPPPRSSSLRRPKAGWMTKMMVPCRGLGSNKTRWHRRFFVLLDTELRCYRNEHIETPTYIINLEEICQVVTLTSSSSRPYCFRLEPIIKQGNRPLTLACESAEEMASWVEAIRSRLLPSPSSSPVYNKTISTLDSNTNKRQASLTRRRGVFLSPIMVHPLDDMPALWDVVQPGDYAAAPSSPSILSSPTTITLAQPSPPVLFTSCNKYESPTIFTYRQHKQHPSFGLLAPPSRPRSPSAVSCSSPYSPTFIEYKERFNL</sequence>
<feature type="domain" description="PH" evidence="1">
    <location>
        <begin position="15"/>
        <end position="122"/>
    </location>
</feature>
<evidence type="ECO:0000313" key="2">
    <source>
        <dbReference type="EMBL" id="CDS14407.1"/>
    </source>
</evidence>
<gene>
    <name evidence="2" type="ORF">LRAMOSA06576</name>
</gene>
<accession>A0A077X568</accession>
<dbReference type="CDD" id="cd00821">
    <property type="entry name" value="PH"/>
    <property type="match status" value="1"/>
</dbReference>
<organism evidence="2">
    <name type="scientific">Lichtheimia ramosa</name>
    <dbReference type="NCBI Taxonomy" id="688394"/>
    <lineage>
        <taxon>Eukaryota</taxon>
        <taxon>Fungi</taxon>
        <taxon>Fungi incertae sedis</taxon>
        <taxon>Mucoromycota</taxon>
        <taxon>Mucoromycotina</taxon>
        <taxon>Mucoromycetes</taxon>
        <taxon>Mucorales</taxon>
        <taxon>Lichtheimiaceae</taxon>
        <taxon>Lichtheimia</taxon>
    </lineage>
</organism>
<proteinExistence type="predicted"/>
<dbReference type="SMART" id="SM00233">
    <property type="entry name" value="PH"/>
    <property type="match status" value="1"/>
</dbReference>